<dbReference type="SUPFAM" id="SSF52096">
    <property type="entry name" value="ClpP/crotonase"/>
    <property type="match status" value="1"/>
</dbReference>
<evidence type="ECO:0000256" key="2">
    <source>
        <dbReference type="SAM" id="SignalP"/>
    </source>
</evidence>
<dbReference type="Pfam" id="PF17820">
    <property type="entry name" value="PDZ_6"/>
    <property type="match status" value="1"/>
</dbReference>
<evidence type="ECO:0000313" key="5">
    <source>
        <dbReference type="Proteomes" id="UP000619457"/>
    </source>
</evidence>
<dbReference type="GO" id="GO:0004175">
    <property type="term" value="F:endopeptidase activity"/>
    <property type="evidence" value="ECO:0007669"/>
    <property type="project" value="TreeGrafter"/>
</dbReference>
<dbReference type="GO" id="GO:0008236">
    <property type="term" value="F:serine-type peptidase activity"/>
    <property type="evidence" value="ECO:0007669"/>
    <property type="project" value="InterPro"/>
</dbReference>
<accession>A0A918UPM5</accession>
<dbReference type="InterPro" id="IPR041489">
    <property type="entry name" value="PDZ_6"/>
</dbReference>
<dbReference type="InterPro" id="IPR036034">
    <property type="entry name" value="PDZ_sf"/>
</dbReference>
<dbReference type="SMART" id="SM00228">
    <property type="entry name" value="PDZ"/>
    <property type="match status" value="1"/>
</dbReference>
<dbReference type="Gene3D" id="2.30.42.10">
    <property type="match status" value="1"/>
</dbReference>
<dbReference type="CDD" id="cd07561">
    <property type="entry name" value="Peptidase_S41_CPP_like"/>
    <property type="match status" value="1"/>
</dbReference>
<feature type="signal peptide" evidence="2">
    <location>
        <begin position="1"/>
        <end position="27"/>
    </location>
</feature>
<dbReference type="EMBL" id="BMWX01000003">
    <property type="protein sequence ID" value="GGZ26598.1"/>
    <property type="molecule type" value="Genomic_DNA"/>
</dbReference>
<reference evidence="4" key="1">
    <citation type="journal article" date="2014" name="Int. J. Syst. Evol. Microbiol.">
        <title>Complete genome sequence of Corynebacterium casei LMG S-19264T (=DSM 44701T), isolated from a smear-ripened cheese.</title>
        <authorList>
            <consortium name="US DOE Joint Genome Institute (JGI-PGF)"/>
            <person name="Walter F."/>
            <person name="Albersmeier A."/>
            <person name="Kalinowski J."/>
            <person name="Ruckert C."/>
        </authorList>
    </citation>
    <scope>NUCLEOTIDE SEQUENCE</scope>
    <source>
        <strain evidence="4">KCTC 12368</strain>
    </source>
</reference>
<feature type="region of interest" description="Disordered" evidence="1">
    <location>
        <begin position="27"/>
        <end position="46"/>
    </location>
</feature>
<sequence>MKKNFISFSRWALIVAIGSLLTFSCKDDDTTEPSTPDDGDTEEPDPNIAVNEWIQDVMEQVYYWSASMGTPLALESDPNDYFNELLVAEDRFSVIYPNYDELVALLSGVQKEAGYDFGLVRASAESEQVVAVITYVKKNSPAESAGLRRNDRIYEVNGTELSTTNYSSVFGNTDVAHSLTISRYNAETGAFAFLAEPVSVDVVELTENPVFLDSVYTIGDKKIGYIVYNFFAPGAPVSSDYEVVYGAYDAQLDEIFGDFISKGVNEMILDLRYNGGGYTSSAVHLASSLGKGISSSDVFYTNEYNDLLQGYFTQNNGPDFFTNNFVDKPNNIGAHLSSGNLFVIATRQSASSSELVINGLKPYMNIIHIGSTTYGKNVGSTTFQDTENEDNHYGLLPIIFKTFNKNNESEYSLGFDPDVSVSEYDNNVFLYPLGDSREVLLNVALDYIVNGEISAGARINRNPVEQLGSSQQLHPRFGTMIESEDKFPH</sequence>
<comment type="caution">
    <text evidence="4">The sequence shown here is derived from an EMBL/GenBank/DDBJ whole genome shotgun (WGS) entry which is preliminary data.</text>
</comment>
<dbReference type="GO" id="GO:0030288">
    <property type="term" value="C:outer membrane-bounded periplasmic space"/>
    <property type="evidence" value="ECO:0007669"/>
    <property type="project" value="TreeGrafter"/>
</dbReference>
<dbReference type="GO" id="GO:0007165">
    <property type="term" value="P:signal transduction"/>
    <property type="evidence" value="ECO:0007669"/>
    <property type="project" value="TreeGrafter"/>
</dbReference>
<name>A0A918UPM5_9BACT</name>
<dbReference type="PANTHER" id="PTHR32060:SF30">
    <property type="entry name" value="CARBOXY-TERMINAL PROCESSING PROTEASE CTPA"/>
    <property type="match status" value="1"/>
</dbReference>
<dbReference type="RefSeq" id="WP_018473184.1">
    <property type="nucleotide sequence ID" value="NZ_BMWX01000003.1"/>
</dbReference>
<feature type="chain" id="PRO_5037275344" evidence="2">
    <location>
        <begin position="28"/>
        <end position="489"/>
    </location>
</feature>
<feature type="compositionally biased region" description="Acidic residues" evidence="1">
    <location>
        <begin position="29"/>
        <end position="45"/>
    </location>
</feature>
<dbReference type="Pfam" id="PF03572">
    <property type="entry name" value="Peptidase_S41"/>
    <property type="match status" value="1"/>
</dbReference>
<keyword evidence="5" id="KW-1185">Reference proteome</keyword>
<dbReference type="AlphaFoldDB" id="A0A918UPM5"/>
<keyword evidence="2" id="KW-0732">Signal</keyword>
<protein>
    <submittedName>
        <fullName evidence="4">Peptidase S41</fullName>
    </submittedName>
</protein>
<dbReference type="InterPro" id="IPR029045">
    <property type="entry name" value="ClpP/crotonase-like_dom_sf"/>
</dbReference>
<dbReference type="PROSITE" id="PS50106">
    <property type="entry name" value="PDZ"/>
    <property type="match status" value="1"/>
</dbReference>
<dbReference type="Gene3D" id="3.90.226.10">
    <property type="entry name" value="2-enoyl-CoA Hydratase, Chain A, domain 1"/>
    <property type="match status" value="1"/>
</dbReference>
<evidence type="ECO:0000313" key="4">
    <source>
        <dbReference type="EMBL" id="GGZ26598.1"/>
    </source>
</evidence>
<dbReference type="Pfam" id="PF18294">
    <property type="entry name" value="Pept_S41_N"/>
    <property type="match status" value="1"/>
</dbReference>
<gene>
    <name evidence="4" type="ORF">GCM10007049_19130</name>
</gene>
<evidence type="ECO:0000259" key="3">
    <source>
        <dbReference type="PROSITE" id="PS50106"/>
    </source>
</evidence>
<dbReference type="Proteomes" id="UP000619457">
    <property type="component" value="Unassembled WGS sequence"/>
</dbReference>
<dbReference type="PROSITE" id="PS51257">
    <property type="entry name" value="PROKAR_LIPOPROTEIN"/>
    <property type="match status" value="1"/>
</dbReference>
<evidence type="ECO:0000256" key="1">
    <source>
        <dbReference type="SAM" id="MobiDB-lite"/>
    </source>
</evidence>
<dbReference type="PANTHER" id="PTHR32060">
    <property type="entry name" value="TAIL-SPECIFIC PROTEASE"/>
    <property type="match status" value="1"/>
</dbReference>
<dbReference type="InterPro" id="IPR001478">
    <property type="entry name" value="PDZ"/>
</dbReference>
<organism evidence="4 5">
    <name type="scientific">Echinicola pacifica</name>
    <dbReference type="NCBI Taxonomy" id="346377"/>
    <lineage>
        <taxon>Bacteria</taxon>
        <taxon>Pseudomonadati</taxon>
        <taxon>Bacteroidota</taxon>
        <taxon>Cytophagia</taxon>
        <taxon>Cytophagales</taxon>
        <taxon>Cyclobacteriaceae</taxon>
        <taxon>Echinicola</taxon>
    </lineage>
</organism>
<dbReference type="Gene3D" id="3.30.750.170">
    <property type="match status" value="1"/>
</dbReference>
<dbReference type="GO" id="GO:0006508">
    <property type="term" value="P:proteolysis"/>
    <property type="evidence" value="ECO:0007669"/>
    <property type="project" value="InterPro"/>
</dbReference>
<dbReference type="SUPFAM" id="SSF50156">
    <property type="entry name" value="PDZ domain-like"/>
    <property type="match status" value="1"/>
</dbReference>
<feature type="domain" description="PDZ" evidence="3">
    <location>
        <begin position="102"/>
        <end position="185"/>
    </location>
</feature>
<dbReference type="InterPro" id="IPR005151">
    <property type="entry name" value="Tail-specific_protease"/>
</dbReference>
<proteinExistence type="predicted"/>
<reference evidence="4" key="2">
    <citation type="submission" date="2020-09" db="EMBL/GenBank/DDBJ databases">
        <authorList>
            <person name="Sun Q."/>
            <person name="Kim S."/>
        </authorList>
    </citation>
    <scope>NUCLEOTIDE SEQUENCE</scope>
    <source>
        <strain evidence="4">KCTC 12368</strain>
    </source>
</reference>
<dbReference type="InterPro" id="IPR041613">
    <property type="entry name" value="Pept_S41_N"/>
</dbReference>